<dbReference type="EMBL" id="CP001739">
    <property type="protein sequence ID" value="ACZ10913.1"/>
    <property type="molecule type" value="Genomic_DNA"/>
</dbReference>
<keyword evidence="2" id="KW-1185">Reference proteome</keyword>
<name>D1AGG1_SEBTE</name>
<proteinExistence type="predicted"/>
<dbReference type="SUPFAM" id="SSF47781">
    <property type="entry name" value="RuvA domain 2-like"/>
    <property type="match status" value="1"/>
</dbReference>
<accession>D1AGG1</accession>
<evidence type="ECO:0000313" key="2">
    <source>
        <dbReference type="Proteomes" id="UP000000845"/>
    </source>
</evidence>
<sequence>MKLKITVFLIVLVLAGNVLKIFISDNIKTKVEIDESGLTMKQKEYSQDYDKMDINRSEYEDLITAGFSKSQAEKISVYKEFAGDVFSINELSAIKGFGKAGMEKAEKLLYVSREEKVRNRHNINKLDEDTLKLTGFTNKEIKIILPVIKKKKIRSNIELIELIGSDRYTEIESRLKYYD</sequence>
<dbReference type="Proteomes" id="UP000000845">
    <property type="component" value="Chromosome"/>
</dbReference>
<dbReference type="Pfam" id="PF12836">
    <property type="entry name" value="HHH_3"/>
    <property type="match status" value="1"/>
</dbReference>
<reference evidence="1 2" key="2">
    <citation type="journal article" date="2010" name="Stand. Genomic Sci.">
        <title>Complete genome sequence of Sebaldella termitidis type strain (NCTC 11300).</title>
        <authorList>
            <person name="Harmon-Smith M."/>
            <person name="Celia L."/>
            <person name="Chertkov O."/>
            <person name="Lapidus A."/>
            <person name="Copeland A."/>
            <person name="Glavina Del Rio T."/>
            <person name="Nolan M."/>
            <person name="Lucas S."/>
            <person name="Tice H."/>
            <person name="Cheng J.F."/>
            <person name="Han C."/>
            <person name="Detter J.C."/>
            <person name="Bruce D."/>
            <person name="Goodwin L."/>
            <person name="Pitluck S."/>
            <person name="Pati A."/>
            <person name="Liolios K."/>
            <person name="Ivanova N."/>
            <person name="Mavromatis K."/>
            <person name="Mikhailova N."/>
            <person name="Chen A."/>
            <person name="Palaniappan K."/>
            <person name="Land M."/>
            <person name="Hauser L."/>
            <person name="Chang Y.J."/>
            <person name="Jeffries C.D."/>
            <person name="Brettin T."/>
            <person name="Goker M."/>
            <person name="Beck B."/>
            <person name="Bristow J."/>
            <person name="Eisen J.A."/>
            <person name="Markowitz V."/>
            <person name="Hugenholtz P."/>
            <person name="Kyrpides N.C."/>
            <person name="Klenk H.P."/>
            <person name="Chen F."/>
        </authorList>
    </citation>
    <scope>NUCLEOTIDE SEQUENCE [LARGE SCALE GENOMIC DNA]</scope>
    <source>
        <strain evidence="2">ATCC 33386 / NCTC 11300</strain>
    </source>
</reference>
<dbReference type="HOGENOM" id="CLU_1359007_0_0_0"/>
<dbReference type="KEGG" id="str:Sterm_4081"/>
<evidence type="ECO:0000313" key="1">
    <source>
        <dbReference type="EMBL" id="ACZ10913.1"/>
    </source>
</evidence>
<dbReference type="AlphaFoldDB" id="D1AGG1"/>
<gene>
    <name evidence="1" type="ordered locus">Sterm_4081</name>
</gene>
<reference evidence="2" key="1">
    <citation type="submission" date="2009-09" db="EMBL/GenBank/DDBJ databases">
        <title>The complete chromosome of Sebaldella termitidis ATCC 33386.</title>
        <authorList>
            <consortium name="US DOE Joint Genome Institute (JGI-PGF)"/>
            <person name="Lucas S."/>
            <person name="Copeland A."/>
            <person name="Lapidus A."/>
            <person name="Glavina del Rio T."/>
            <person name="Dalin E."/>
            <person name="Tice H."/>
            <person name="Bruce D."/>
            <person name="Goodwin L."/>
            <person name="Pitluck S."/>
            <person name="Kyrpides N."/>
            <person name="Mavromatis K."/>
            <person name="Ivanova N."/>
            <person name="Mikhailova N."/>
            <person name="Sims D."/>
            <person name="Meincke L."/>
            <person name="Brettin T."/>
            <person name="Detter J.C."/>
            <person name="Han C."/>
            <person name="Larimer F."/>
            <person name="Land M."/>
            <person name="Hauser L."/>
            <person name="Markowitz V."/>
            <person name="Cheng J.F."/>
            <person name="Hugenholtz P."/>
            <person name="Woyke T."/>
            <person name="Wu D."/>
            <person name="Eisen J.A."/>
        </authorList>
    </citation>
    <scope>NUCLEOTIDE SEQUENCE [LARGE SCALE GENOMIC DNA]</scope>
    <source>
        <strain evidence="2">ATCC 33386 / NCTC 11300</strain>
    </source>
</reference>
<dbReference type="InterPro" id="IPR010994">
    <property type="entry name" value="RuvA_2-like"/>
</dbReference>
<dbReference type="eggNOG" id="COG1555">
    <property type="taxonomic scope" value="Bacteria"/>
</dbReference>
<dbReference type="STRING" id="526218.Sterm_4081"/>
<protein>
    <submittedName>
        <fullName evidence="1">Uncharacterized protein</fullName>
    </submittedName>
</protein>
<organism evidence="1 2">
    <name type="scientific">Sebaldella termitidis (strain ATCC 33386 / NCTC 11300)</name>
    <dbReference type="NCBI Taxonomy" id="526218"/>
    <lineage>
        <taxon>Bacteria</taxon>
        <taxon>Fusobacteriati</taxon>
        <taxon>Fusobacteriota</taxon>
        <taxon>Fusobacteriia</taxon>
        <taxon>Fusobacteriales</taxon>
        <taxon>Leptotrichiaceae</taxon>
        <taxon>Sebaldella</taxon>
    </lineage>
</organism>
<dbReference type="RefSeq" id="WP_012863488.1">
    <property type="nucleotide sequence ID" value="NC_013517.1"/>
</dbReference>